<dbReference type="HOGENOM" id="CLU_1270226_0_0_0"/>
<protein>
    <recommendedName>
        <fullName evidence="2">Ice-binding protein C-terminal domain-containing protein</fullName>
    </recommendedName>
</protein>
<keyword evidence="1" id="KW-0472">Membrane</keyword>
<dbReference type="NCBIfam" id="TIGR02595">
    <property type="entry name" value="PEP_CTERM"/>
    <property type="match status" value="1"/>
</dbReference>
<keyword evidence="4" id="KW-1185">Reference proteome</keyword>
<dbReference type="GO" id="GO:0030246">
    <property type="term" value="F:carbohydrate binding"/>
    <property type="evidence" value="ECO:0007669"/>
    <property type="project" value="InterPro"/>
</dbReference>
<dbReference type="Pfam" id="PF07589">
    <property type="entry name" value="PEP-CTERM"/>
    <property type="match status" value="1"/>
</dbReference>
<feature type="transmembrane region" description="Helical" evidence="1">
    <location>
        <begin position="196"/>
        <end position="213"/>
    </location>
</feature>
<keyword evidence="1" id="KW-0812">Transmembrane</keyword>
<dbReference type="Proteomes" id="UP000030661">
    <property type="component" value="Unassembled WGS sequence"/>
</dbReference>
<dbReference type="AlphaFoldDB" id="A0A081C7K5"/>
<evidence type="ECO:0000256" key="1">
    <source>
        <dbReference type="SAM" id="Phobius"/>
    </source>
</evidence>
<name>A0A081C7K5_VECG1</name>
<proteinExistence type="predicted"/>
<dbReference type="SUPFAM" id="SSF49384">
    <property type="entry name" value="Carbohydrate-binding domain"/>
    <property type="match status" value="1"/>
</dbReference>
<dbReference type="EMBL" id="DF820473">
    <property type="protein sequence ID" value="GAK60560.1"/>
    <property type="molecule type" value="Genomic_DNA"/>
</dbReference>
<organism evidence="3">
    <name type="scientific">Vecturithrix granuli</name>
    <dbReference type="NCBI Taxonomy" id="1499967"/>
    <lineage>
        <taxon>Bacteria</taxon>
        <taxon>Candidatus Moduliflexota</taxon>
        <taxon>Candidatus Vecturitrichia</taxon>
        <taxon>Candidatus Vecturitrichales</taxon>
        <taxon>Candidatus Vecturitrichaceae</taxon>
        <taxon>Candidatus Vecturithrix</taxon>
    </lineage>
</organism>
<gene>
    <name evidence="3" type="ORF">U27_00457</name>
</gene>
<accession>A0A081C7K5</accession>
<evidence type="ECO:0000313" key="4">
    <source>
        <dbReference type="Proteomes" id="UP000030661"/>
    </source>
</evidence>
<evidence type="ECO:0000313" key="3">
    <source>
        <dbReference type="EMBL" id="GAK60560.1"/>
    </source>
</evidence>
<dbReference type="Gene3D" id="2.60.40.680">
    <property type="match status" value="1"/>
</dbReference>
<dbReference type="STRING" id="1499967.U27_00457"/>
<dbReference type="InterPro" id="IPR008965">
    <property type="entry name" value="CBM2/CBM3_carb-bd_dom_sf"/>
</dbReference>
<dbReference type="InterPro" id="IPR013424">
    <property type="entry name" value="Ice-binding_C"/>
</dbReference>
<evidence type="ECO:0000259" key="2">
    <source>
        <dbReference type="Pfam" id="PF07589"/>
    </source>
</evidence>
<feature type="domain" description="Ice-binding protein C-terminal" evidence="2">
    <location>
        <begin position="192"/>
        <end position="215"/>
    </location>
</feature>
<sequence length="217" mass="23647">MLVYDTGRWSRTLGFIALMTLFFVCGFPANAAAEENTLRFPPVTVLQGDTGTFGLSLTNDTLVTGVQVRFTYAMPGFHIHDVTLTSRTTGYDPPLWQMTSLDSGTLEVEVILFSQYGAAIIPGNGDILTFHYQTSADVAGSTSLTLTESVLADIALQPLAINVVQGSVTVCNQDHYQFLDIRNAPVQVWFTPVPEPATIALFAGGLLLLFVMVRKRH</sequence>
<reference evidence="3" key="1">
    <citation type="journal article" date="2015" name="PeerJ">
        <title>First genomic representation of candidate bacterial phylum KSB3 points to enhanced environmental sensing as a trigger of wastewater bulking.</title>
        <authorList>
            <person name="Sekiguchi Y."/>
            <person name="Ohashi A."/>
            <person name="Parks D.H."/>
            <person name="Yamauchi T."/>
            <person name="Tyson G.W."/>
            <person name="Hugenholtz P."/>
        </authorList>
    </citation>
    <scope>NUCLEOTIDE SEQUENCE [LARGE SCALE GENOMIC DNA]</scope>
</reference>
<keyword evidence="1" id="KW-1133">Transmembrane helix</keyword>